<gene>
    <name evidence="1" type="ORF">MENTE1834_LOCUS4927</name>
</gene>
<comment type="caution">
    <text evidence="1">The sequence shown here is derived from an EMBL/GenBank/DDBJ whole genome shotgun (WGS) entry which is preliminary data.</text>
</comment>
<dbReference type="Proteomes" id="UP001497535">
    <property type="component" value="Unassembled WGS sequence"/>
</dbReference>
<protein>
    <submittedName>
        <fullName evidence="1">Uncharacterized protein</fullName>
    </submittedName>
</protein>
<accession>A0ACB0XY30</accession>
<dbReference type="EMBL" id="CAVMJV010000004">
    <property type="protein sequence ID" value="CAK5022515.1"/>
    <property type="molecule type" value="Genomic_DNA"/>
</dbReference>
<evidence type="ECO:0000313" key="1">
    <source>
        <dbReference type="EMBL" id="CAK5022515.1"/>
    </source>
</evidence>
<sequence length="314" mass="36535">MEKDQISRRRKRQQIERTITTSELIAHVQAEALFQNRELKKGFRAMTNMLCQNIEKIENTEPSEKDATMLMRKRLKTEFVKAHWVNKNTLEYWPCSAVNATKIQAPTGKCFTKIPVNISLNLEEEEWITGFLDPKTHVITEVAEIGSCNEHRFISTEFQGKLIQIDQLTGKIKELTEITTQDLSLETWEGQMPEFALQIFRQSTINNLTHNHIDLIELMDAFKSARMNDPRPQAERHEWRSKINLPDSQISTLIGGFDWWLVFIKSVTVGIAIKWILNIYLWINSLISVEARLDINSKLISKILRNKETPRSWG</sequence>
<reference evidence="1" key="1">
    <citation type="submission" date="2023-11" db="EMBL/GenBank/DDBJ databases">
        <authorList>
            <person name="Poullet M."/>
        </authorList>
    </citation>
    <scope>NUCLEOTIDE SEQUENCE</scope>
    <source>
        <strain evidence="1">E1834</strain>
    </source>
</reference>
<organism evidence="1 2">
    <name type="scientific">Meloidogyne enterolobii</name>
    <name type="common">Root-knot nematode worm</name>
    <name type="synonym">Meloidogyne mayaguensis</name>
    <dbReference type="NCBI Taxonomy" id="390850"/>
    <lineage>
        <taxon>Eukaryota</taxon>
        <taxon>Metazoa</taxon>
        <taxon>Ecdysozoa</taxon>
        <taxon>Nematoda</taxon>
        <taxon>Chromadorea</taxon>
        <taxon>Rhabditida</taxon>
        <taxon>Tylenchina</taxon>
        <taxon>Tylenchomorpha</taxon>
        <taxon>Tylenchoidea</taxon>
        <taxon>Meloidogynidae</taxon>
        <taxon>Meloidogyninae</taxon>
        <taxon>Meloidogyne</taxon>
    </lineage>
</organism>
<proteinExistence type="predicted"/>
<keyword evidence="2" id="KW-1185">Reference proteome</keyword>
<name>A0ACB0XY30_MELEN</name>
<evidence type="ECO:0000313" key="2">
    <source>
        <dbReference type="Proteomes" id="UP001497535"/>
    </source>
</evidence>